<accession>A0ACC0MX84</accession>
<protein>
    <submittedName>
        <fullName evidence="1">Uncharacterized protein</fullName>
    </submittedName>
</protein>
<sequence>MNSSFCTTQSVIKIQEFYNQRISDENAVPEEEYEDSDHDYDYWKNIDEYEYHNVINMMEVNFPPTENSYPVEYAFQLFKRKKQSAEFADSMLKLARAFPKMPFALLILRHLIDDMVVYALKGEGCYVWACKNNDGMYRVISCHKFVKMENGMRLSPTCVVGIKYITCLVVNFSTESHRIIVLNLGWNPNGGYGRIWRHDARRRPSPSTPGSTSSAHSPEDLISRLSFAAANGKLKAQDRPRTWREEVHFHRTGREEPLE</sequence>
<comment type="caution">
    <text evidence="1">The sequence shown here is derived from an EMBL/GenBank/DDBJ whole genome shotgun (WGS) entry which is preliminary data.</text>
</comment>
<evidence type="ECO:0000313" key="2">
    <source>
        <dbReference type="Proteomes" id="UP001062846"/>
    </source>
</evidence>
<proteinExistence type="predicted"/>
<keyword evidence="2" id="KW-1185">Reference proteome</keyword>
<organism evidence="1 2">
    <name type="scientific">Rhododendron molle</name>
    <name type="common">Chinese azalea</name>
    <name type="synonym">Azalea mollis</name>
    <dbReference type="NCBI Taxonomy" id="49168"/>
    <lineage>
        <taxon>Eukaryota</taxon>
        <taxon>Viridiplantae</taxon>
        <taxon>Streptophyta</taxon>
        <taxon>Embryophyta</taxon>
        <taxon>Tracheophyta</taxon>
        <taxon>Spermatophyta</taxon>
        <taxon>Magnoliopsida</taxon>
        <taxon>eudicotyledons</taxon>
        <taxon>Gunneridae</taxon>
        <taxon>Pentapetalae</taxon>
        <taxon>asterids</taxon>
        <taxon>Ericales</taxon>
        <taxon>Ericaceae</taxon>
        <taxon>Ericoideae</taxon>
        <taxon>Rhodoreae</taxon>
        <taxon>Rhododendron</taxon>
    </lineage>
</organism>
<evidence type="ECO:0000313" key="1">
    <source>
        <dbReference type="EMBL" id="KAI8545504.1"/>
    </source>
</evidence>
<reference evidence="1" key="1">
    <citation type="submission" date="2022-02" db="EMBL/GenBank/DDBJ databases">
        <title>Plant Genome Project.</title>
        <authorList>
            <person name="Zhang R.-G."/>
        </authorList>
    </citation>
    <scope>NUCLEOTIDE SEQUENCE</scope>
    <source>
        <strain evidence="1">AT1</strain>
    </source>
</reference>
<dbReference type="EMBL" id="CM046394">
    <property type="protein sequence ID" value="KAI8545504.1"/>
    <property type="molecule type" value="Genomic_DNA"/>
</dbReference>
<gene>
    <name evidence="1" type="ORF">RHMOL_Rhmol07G0044900</name>
</gene>
<name>A0ACC0MX84_RHOML</name>
<dbReference type="Proteomes" id="UP001062846">
    <property type="component" value="Chromosome 7"/>
</dbReference>